<organism evidence="7 8">
    <name type="scientific">Vitis vinifera</name>
    <name type="common">Grape</name>
    <dbReference type="NCBI Taxonomy" id="29760"/>
    <lineage>
        <taxon>Eukaryota</taxon>
        <taxon>Viridiplantae</taxon>
        <taxon>Streptophyta</taxon>
        <taxon>Embryophyta</taxon>
        <taxon>Tracheophyta</taxon>
        <taxon>Spermatophyta</taxon>
        <taxon>Magnoliopsida</taxon>
        <taxon>eudicotyledons</taxon>
        <taxon>Gunneridae</taxon>
        <taxon>Pentapetalae</taxon>
        <taxon>rosids</taxon>
        <taxon>Vitales</taxon>
        <taxon>Vitaceae</taxon>
        <taxon>Viteae</taxon>
        <taxon>Vitis</taxon>
    </lineage>
</organism>
<dbReference type="FunFam" id="1.10.12.10:FF:000004">
    <property type="entry name" value="Delta3,5-delta2,4-dienoyl-CoA isomerase"/>
    <property type="match status" value="1"/>
</dbReference>
<protein>
    <submittedName>
        <fullName evidence="7">Delta(3,5)-Delta(2,4)-dienoyl-CoA isomerase, peroxisomal</fullName>
    </submittedName>
</protein>
<keyword evidence="3" id="KW-0276">Fatty acid metabolism</keyword>
<evidence type="ECO:0000256" key="4">
    <source>
        <dbReference type="ARBA" id="ARBA00023098"/>
    </source>
</evidence>
<dbReference type="PANTHER" id="PTHR43149">
    <property type="entry name" value="ENOYL-COA HYDRATASE"/>
    <property type="match status" value="1"/>
</dbReference>
<keyword evidence="4" id="KW-0443">Lipid metabolism</keyword>
<reference evidence="7 8" key="1">
    <citation type="journal article" date="2018" name="PLoS Genet.">
        <title>Population sequencing reveals clonal diversity and ancestral inbreeding in the grapevine cultivar Chardonnay.</title>
        <authorList>
            <person name="Roach M.J."/>
            <person name="Johnson D.L."/>
            <person name="Bohlmann J."/>
            <person name="van Vuuren H.J."/>
            <person name="Jones S.J."/>
            <person name="Pretorius I.S."/>
            <person name="Schmidt S.A."/>
            <person name="Borneman A.R."/>
        </authorList>
    </citation>
    <scope>NUCLEOTIDE SEQUENCE [LARGE SCALE GENOMIC DNA]</scope>
    <source>
        <strain evidence="8">cv. Chardonnay</strain>
        <tissue evidence="7">Leaf</tissue>
    </source>
</reference>
<accession>A0A438D963</accession>
<comment type="similarity">
    <text evidence="2 6">Belongs to the enoyl-CoA hydratase/isomerase family.</text>
</comment>
<comment type="pathway">
    <text evidence="1">Lipid metabolism; fatty acid beta-oxidation.</text>
</comment>
<dbReference type="EMBL" id="QGNW01001732">
    <property type="protein sequence ID" value="RVW31992.1"/>
    <property type="molecule type" value="Genomic_DNA"/>
</dbReference>
<comment type="caution">
    <text evidence="7">The sequence shown here is derived from an EMBL/GenBank/DDBJ whole genome shotgun (WGS) entry which is preliminary data.</text>
</comment>
<keyword evidence="5 7" id="KW-0413">Isomerase</keyword>
<dbReference type="PROSITE" id="PS00166">
    <property type="entry name" value="ENOYL_COA_HYDRATASE"/>
    <property type="match status" value="1"/>
</dbReference>
<dbReference type="InterPro" id="IPR001753">
    <property type="entry name" value="Enoyl-CoA_hydra/iso"/>
</dbReference>
<dbReference type="GO" id="GO:0006635">
    <property type="term" value="P:fatty acid beta-oxidation"/>
    <property type="evidence" value="ECO:0007669"/>
    <property type="project" value="UniProtKB-UniPathway"/>
</dbReference>
<evidence type="ECO:0000256" key="2">
    <source>
        <dbReference type="ARBA" id="ARBA00005254"/>
    </source>
</evidence>
<proteinExistence type="inferred from homology"/>
<dbReference type="Gene3D" id="3.90.226.10">
    <property type="entry name" value="2-enoyl-CoA Hydratase, Chain A, domain 1"/>
    <property type="match status" value="1"/>
</dbReference>
<dbReference type="AlphaFoldDB" id="A0A438D963"/>
<gene>
    <name evidence="7" type="primary">DCI1_1</name>
    <name evidence="7" type="ORF">CK203_097489</name>
</gene>
<dbReference type="InterPro" id="IPR014748">
    <property type="entry name" value="Enoyl-CoA_hydra_C"/>
</dbReference>
<dbReference type="CDD" id="cd06558">
    <property type="entry name" value="crotonase-like"/>
    <property type="match status" value="1"/>
</dbReference>
<evidence type="ECO:0000313" key="7">
    <source>
        <dbReference type="EMBL" id="RVW31992.1"/>
    </source>
</evidence>
<dbReference type="InterPro" id="IPR029045">
    <property type="entry name" value="ClpP/crotonase-like_dom_sf"/>
</dbReference>
<evidence type="ECO:0000256" key="1">
    <source>
        <dbReference type="ARBA" id="ARBA00005005"/>
    </source>
</evidence>
<dbReference type="InterPro" id="IPR045002">
    <property type="entry name" value="Ech1-like"/>
</dbReference>
<dbReference type="Proteomes" id="UP000288805">
    <property type="component" value="Unassembled WGS sequence"/>
</dbReference>
<evidence type="ECO:0000313" key="8">
    <source>
        <dbReference type="Proteomes" id="UP000288805"/>
    </source>
</evidence>
<dbReference type="Pfam" id="PF00378">
    <property type="entry name" value="ECH_1"/>
    <property type="match status" value="1"/>
</dbReference>
<name>A0A438D963_VITVI</name>
<evidence type="ECO:0000256" key="6">
    <source>
        <dbReference type="RuleBase" id="RU003707"/>
    </source>
</evidence>
<dbReference type="SUPFAM" id="SSF52096">
    <property type="entry name" value="ClpP/crotonase"/>
    <property type="match status" value="1"/>
</dbReference>
<dbReference type="UniPathway" id="UPA00659"/>
<evidence type="ECO:0000256" key="5">
    <source>
        <dbReference type="ARBA" id="ARBA00023235"/>
    </source>
</evidence>
<dbReference type="GO" id="GO:0016853">
    <property type="term" value="F:isomerase activity"/>
    <property type="evidence" value="ECO:0007669"/>
    <property type="project" value="UniProtKB-KW"/>
</dbReference>
<dbReference type="Gene3D" id="1.10.12.10">
    <property type="entry name" value="Lyase 2-enoyl-coa Hydratase, Chain A, domain 2"/>
    <property type="match status" value="1"/>
</dbReference>
<sequence length="283" mass="30074">MENYRTLEIVQRSPKSSVSTSISTVLLSETLSPSTSSQSFQSHRFPRPNPNVSVIILSGNGAHFCSGIDLKVLDSISERSQSSDRGRTGERLRRHIKFLQDAITAIEHCRKPVIAGIHGACIGAGIDVVTACDIRFCTEDAFFSVKEVDLAITADVGTLQRLPSIVGYGNAVELALTGRRFSGSEAKSLGLVSTVFASKEAMDEGIRLVAEGTPIDAGGVGIAAKSPLAVTGTKAVLLRGRDLTVDQGLDYVATWNSGMLLSGDLAEAVSAQIQKRKPVFAKL</sequence>
<evidence type="ECO:0000256" key="3">
    <source>
        <dbReference type="ARBA" id="ARBA00022832"/>
    </source>
</evidence>
<dbReference type="InterPro" id="IPR018376">
    <property type="entry name" value="Enoyl-CoA_hyd/isom_CS"/>
</dbReference>
<dbReference type="PANTHER" id="PTHR43149:SF1">
    <property type="entry name" value="DELTA(3,5)-DELTA(2,4)-DIENOYL-COA ISOMERASE, MITOCHONDRIAL"/>
    <property type="match status" value="1"/>
</dbReference>